<dbReference type="Proteomes" id="UP000288293">
    <property type="component" value="Unassembled WGS sequence"/>
</dbReference>
<evidence type="ECO:0000256" key="1">
    <source>
        <dbReference type="SAM" id="Phobius"/>
    </source>
</evidence>
<sequence length="97" mass="10233">MRSILLITLLVAALFWFAPGIFAASLAGLITVTVSGFVGLLIVGGVMLFVGLIFGSALMAFLAGGITLLFVGFSLLWPLLIAFILIWLCTRGRTQSA</sequence>
<gene>
    <name evidence="2" type="ORF">CWE09_10315</name>
</gene>
<evidence type="ECO:0000313" key="2">
    <source>
        <dbReference type="EMBL" id="RUO24265.1"/>
    </source>
</evidence>
<dbReference type="RefSeq" id="WP_126803966.1">
    <property type="nucleotide sequence ID" value="NZ_PIPL01000002.1"/>
</dbReference>
<organism evidence="2 3">
    <name type="scientific">Aliidiomarina minuta</name>
    <dbReference type="NCBI Taxonomy" id="880057"/>
    <lineage>
        <taxon>Bacteria</taxon>
        <taxon>Pseudomonadati</taxon>
        <taxon>Pseudomonadota</taxon>
        <taxon>Gammaproteobacteria</taxon>
        <taxon>Alteromonadales</taxon>
        <taxon>Idiomarinaceae</taxon>
        <taxon>Aliidiomarina</taxon>
    </lineage>
</organism>
<proteinExistence type="predicted"/>
<reference evidence="2 3" key="1">
    <citation type="journal article" date="2011" name="Front. Microbiol.">
        <title>Genomic signatures of strain selection and enhancement in Bacillus atrophaeus var. globigii, a historical biowarfare simulant.</title>
        <authorList>
            <person name="Gibbons H.S."/>
            <person name="Broomall S.M."/>
            <person name="McNew L.A."/>
            <person name="Daligault H."/>
            <person name="Chapman C."/>
            <person name="Bruce D."/>
            <person name="Karavis M."/>
            <person name="Krepps M."/>
            <person name="McGregor P.A."/>
            <person name="Hong C."/>
            <person name="Park K.H."/>
            <person name="Akmal A."/>
            <person name="Feldman A."/>
            <person name="Lin J.S."/>
            <person name="Chang W.E."/>
            <person name="Higgs B.W."/>
            <person name="Demirev P."/>
            <person name="Lindquist J."/>
            <person name="Liem A."/>
            <person name="Fochler E."/>
            <person name="Read T.D."/>
            <person name="Tapia R."/>
            <person name="Johnson S."/>
            <person name="Bishop-Lilly K.A."/>
            <person name="Detter C."/>
            <person name="Han C."/>
            <person name="Sozhamannan S."/>
            <person name="Rosenzweig C.N."/>
            <person name="Skowronski E.W."/>
        </authorList>
    </citation>
    <scope>NUCLEOTIDE SEQUENCE [LARGE SCALE GENOMIC DNA]</scope>
    <source>
        <strain evidence="2 3">MLST1</strain>
    </source>
</reference>
<dbReference type="OrthoDB" id="9927457at2"/>
<protein>
    <submittedName>
        <fullName evidence="2">Uncharacterized protein</fullName>
    </submittedName>
</protein>
<keyword evidence="3" id="KW-1185">Reference proteome</keyword>
<feature type="transmembrane region" description="Helical" evidence="1">
    <location>
        <begin position="61"/>
        <end position="88"/>
    </location>
</feature>
<accession>A0A432W457</accession>
<keyword evidence="1" id="KW-0812">Transmembrane</keyword>
<name>A0A432W457_9GAMM</name>
<feature type="transmembrane region" description="Helical" evidence="1">
    <location>
        <begin position="33"/>
        <end position="54"/>
    </location>
</feature>
<keyword evidence="1" id="KW-1133">Transmembrane helix</keyword>
<dbReference type="AlphaFoldDB" id="A0A432W457"/>
<evidence type="ECO:0000313" key="3">
    <source>
        <dbReference type="Proteomes" id="UP000288293"/>
    </source>
</evidence>
<dbReference type="EMBL" id="PIPL01000002">
    <property type="protein sequence ID" value="RUO24265.1"/>
    <property type="molecule type" value="Genomic_DNA"/>
</dbReference>
<comment type="caution">
    <text evidence="2">The sequence shown here is derived from an EMBL/GenBank/DDBJ whole genome shotgun (WGS) entry which is preliminary data.</text>
</comment>
<keyword evidence="1" id="KW-0472">Membrane</keyword>